<protein>
    <recommendedName>
        <fullName evidence="2">Bacteriophage Mu GpT domain-containing protein</fullName>
    </recommendedName>
</protein>
<dbReference type="AlphaFoldDB" id="A0A0F9A6Z4"/>
<evidence type="ECO:0000313" key="1">
    <source>
        <dbReference type="EMBL" id="KKL05339.1"/>
    </source>
</evidence>
<sequence length="305" mass="34502">MAAPMLRTGYPDFFEDRLAWIYTIINDRYDRYAPVMPIVFHESPSDRMFENISQISGFGQFNQLAENELIPHDERVQGYDIKFTHVRYGLGFKVGEHLSMDDIDKLFSQGGGDLADSARDTQETQAANHLNRAFNGTYTGADGKVLCATDHPQAKAGGTNKNRPTTHADLSITALDQMFSDVGDWKDQAGKLIKRRIKTLIIPQQLAWLAERITRSPHLQGTANNDITPGDLRGLTYSIWEFLTDEDAWFGITEKRMDGLIWFWRQKFQTDDQYVINPGYLEVIADYFTSSGWGNPLVIYGSAGA</sequence>
<proteinExistence type="predicted"/>
<name>A0A0F9A6Z4_9ZZZZ</name>
<reference evidence="1" key="1">
    <citation type="journal article" date="2015" name="Nature">
        <title>Complex archaea that bridge the gap between prokaryotes and eukaryotes.</title>
        <authorList>
            <person name="Spang A."/>
            <person name="Saw J.H."/>
            <person name="Jorgensen S.L."/>
            <person name="Zaremba-Niedzwiedzka K."/>
            <person name="Martijn J."/>
            <person name="Lind A.E."/>
            <person name="van Eijk R."/>
            <person name="Schleper C."/>
            <person name="Guy L."/>
            <person name="Ettema T.J."/>
        </authorList>
    </citation>
    <scope>NUCLEOTIDE SEQUENCE</scope>
</reference>
<organism evidence="1">
    <name type="scientific">marine sediment metagenome</name>
    <dbReference type="NCBI Taxonomy" id="412755"/>
    <lineage>
        <taxon>unclassified sequences</taxon>
        <taxon>metagenomes</taxon>
        <taxon>ecological metagenomes</taxon>
    </lineage>
</organism>
<comment type="caution">
    <text evidence="1">The sequence shown here is derived from an EMBL/GenBank/DDBJ whole genome shotgun (WGS) entry which is preliminary data.</text>
</comment>
<evidence type="ECO:0008006" key="2">
    <source>
        <dbReference type="Google" id="ProtNLM"/>
    </source>
</evidence>
<dbReference type="EMBL" id="LAZR01044160">
    <property type="protein sequence ID" value="KKL05339.1"/>
    <property type="molecule type" value="Genomic_DNA"/>
</dbReference>
<accession>A0A0F9A6Z4</accession>
<gene>
    <name evidence="1" type="ORF">LCGC14_2607010</name>
</gene>